<dbReference type="PANTHER" id="PTHR37017:SF11">
    <property type="entry name" value="ESTERASE_LIPASE_THIOESTERASE DOMAIN-CONTAINING PROTEIN"/>
    <property type="match status" value="1"/>
</dbReference>
<gene>
    <name evidence="2" type="ORF">QCN29_33590</name>
</gene>
<dbReference type="PANTHER" id="PTHR37017">
    <property type="entry name" value="AB HYDROLASE-1 DOMAIN-CONTAINING PROTEIN-RELATED"/>
    <property type="match status" value="1"/>
</dbReference>
<dbReference type="Proteomes" id="UP001223144">
    <property type="component" value="Unassembled WGS sequence"/>
</dbReference>
<evidence type="ECO:0000259" key="1">
    <source>
        <dbReference type="Pfam" id="PF12697"/>
    </source>
</evidence>
<evidence type="ECO:0000313" key="3">
    <source>
        <dbReference type="Proteomes" id="UP001223144"/>
    </source>
</evidence>
<name>A0ABT6HYX1_9ACTN</name>
<dbReference type="InterPro" id="IPR000073">
    <property type="entry name" value="AB_hydrolase_1"/>
</dbReference>
<evidence type="ECO:0000313" key="2">
    <source>
        <dbReference type="EMBL" id="MDH2393610.1"/>
    </source>
</evidence>
<reference evidence="2 3" key="1">
    <citation type="submission" date="2023-04" db="EMBL/GenBank/DDBJ databases">
        <title>Streptomyces chengmaiensis sp. nov. isolated from the stem of mangrove plant in Hainan.</title>
        <authorList>
            <person name="Huang X."/>
            <person name="Zhou S."/>
            <person name="Chu X."/>
            <person name="Xie Y."/>
            <person name="Lin Y."/>
        </authorList>
    </citation>
    <scope>NUCLEOTIDE SEQUENCE [LARGE SCALE GENOMIC DNA]</scope>
    <source>
        <strain evidence="2 3">HNM0663</strain>
    </source>
</reference>
<comment type="caution">
    <text evidence="2">The sequence shown here is derived from an EMBL/GenBank/DDBJ whole genome shotgun (WGS) entry which is preliminary data.</text>
</comment>
<dbReference type="Gene3D" id="3.40.50.1820">
    <property type="entry name" value="alpha/beta hydrolase"/>
    <property type="match status" value="1"/>
</dbReference>
<proteinExistence type="predicted"/>
<feature type="domain" description="AB hydrolase-1" evidence="1">
    <location>
        <begin position="6"/>
        <end position="250"/>
    </location>
</feature>
<keyword evidence="2" id="KW-0378">Hydrolase</keyword>
<dbReference type="InterPro" id="IPR029058">
    <property type="entry name" value="AB_hydrolase_fold"/>
</dbReference>
<keyword evidence="3" id="KW-1185">Reference proteome</keyword>
<organism evidence="2 3">
    <name type="scientific">Streptomyces chengmaiensis</name>
    <dbReference type="NCBI Taxonomy" id="3040919"/>
    <lineage>
        <taxon>Bacteria</taxon>
        <taxon>Bacillati</taxon>
        <taxon>Actinomycetota</taxon>
        <taxon>Actinomycetes</taxon>
        <taxon>Kitasatosporales</taxon>
        <taxon>Streptomycetaceae</taxon>
        <taxon>Streptomyces</taxon>
    </lineage>
</organism>
<dbReference type="EMBL" id="JARWBG010000075">
    <property type="protein sequence ID" value="MDH2393610.1"/>
    <property type="molecule type" value="Genomic_DNA"/>
</dbReference>
<dbReference type="InterPro" id="IPR052897">
    <property type="entry name" value="Sec-Metab_Biosynth_Hydrolase"/>
</dbReference>
<dbReference type="RefSeq" id="WP_279932889.1">
    <property type="nucleotide sequence ID" value="NZ_JARWBG010000075.1"/>
</dbReference>
<sequence>MTAFALVSGGHVGGWVWRETAARLRRAGSEAYPATLTGLGDRRHLAGPGTDLDTHIEDLVQLIDHTDDPALVLVGHCYGIYPAVGAADRRPERIARVVYLDAPLPQDGYSMFDQVREQMADAATRERMLGQAERAEDGWRVPPPSLEEWRRWGNVADVPAEELARLARLAAPHPLGTMTRPLRLSGAAAGLPASGIFCTAGGGMSTAALQRLIDSGDPRVQWLADPRMGFFDLATGHWPMLSAPGELADVLLRATAGEGQRLSAGATPRSGQVR</sequence>
<accession>A0ABT6HYX1</accession>
<dbReference type="GO" id="GO:0016787">
    <property type="term" value="F:hydrolase activity"/>
    <property type="evidence" value="ECO:0007669"/>
    <property type="project" value="UniProtKB-KW"/>
</dbReference>
<dbReference type="SUPFAM" id="SSF53474">
    <property type="entry name" value="alpha/beta-Hydrolases"/>
    <property type="match status" value="1"/>
</dbReference>
<protein>
    <submittedName>
        <fullName evidence="2">Alpha/beta fold hydrolase</fullName>
    </submittedName>
</protein>
<dbReference type="Pfam" id="PF12697">
    <property type="entry name" value="Abhydrolase_6"/>
    <property type="match status" value="1"/>
</dbReference>